<proteinExistence type="predicted"/>
<organism evidence="1 2">
    <name type="scientific">Deinococcus aerolatus</name>
    <dbReference type="NCBI Taxonomy" id="522487"/>
    <lineage>
        <taxon>Bacteria</taxon>
        <taxon>Thermotogati</taxon>
        <taxon>Deinococcota</taxon>
        <taxon>Deinococci</taxon>
        <taxon>Deinococcales</taxon>
        <taxon>Deinococcaceae</taxon>
        <taxon>Deinococcus</taxon>
    </lineage>
</organism>
<reference evidence="2" key="1">
    <citation type="journal article" date="2019" name="Int. J. Syst. Evol. Microbiol.">
        <title>The Global Catalogue of Microorganisms (GCM) 10K type strain sequencing project: providing services to taxonomists for standard genome sequencing and annotation.</title>
        <authorList>
            <consortium name="The Broad Institute Genomics Platform"/>
            <consortium name="The Broad Institute Genome Sequencing Center for Infectious Disease"/>
            <person name="Wu L."/>
            <person name="Ma J."/>
        </authorList>
    </citation>
    <scope>NUCLEOTIDE SEQUENCE [LARGE SCALE GENOMIC DNA]</scope>
    <source>
        <strain evidence="2">JCM 15442</strain>
    </source>
</reference>
<dbReference type="Gene3D" id="3.40.50.300">
    <property type="entry name" value="P-loop containing nucleotide triphosphate hydrolases"/>
    <property type="match status" value="1"/>
</dbReference>
<keyword evidence="2" id="KW-1185">Reference proteome</keyword>
<evidence type="ECO:0000313" key="1">
    <source>
        <dbReference type="EMBL" id="GGL87935.1"/>
    </source>
</evidence>
<accession>A0ABQ2GDQ7</accession>
<dbReference type="Proteomes" id="UP000639973">
    <property type="component" value="Unassembled WGS sequence"/>
</dbReference>
<sequence length="96" mass="10551">MVRGAARLWQPFLPLLVTLRPPLEVSEQWEAEREATQAKRPPGLARLLYGAVHAHGEGDLVIDTSQGSPDECAQRVMAWMQQGDACRGLRSDAAQS</sequence>
<evidence type="ECO:0000313" key="2">
    <source>
        <dbReference type="Proteomes" id="UP000639973"/>
    </source>
</evidence>
<dbReference type="Pfam" id="PF07931">
    <property type="entry name" value="CPT"/>
    <property type="match status" value="1"/>
</dbReference>
<gene>
    <name evidence="1" type="ORF">GCM10010840_27470</name>
</gene>
<dbReference type="EMBL" id="BMOL01000014">
    <property type="protein sequence ID" value="GGL87935.1"/>
    <property type="molecule type" value="Genomic_DNA"/>
</dbReference>
<dbReference type="InterPro" id="IPR027417">
    <property type="entry name" value="P-loop_NTPase"/>
</dbReference>
<name>A0ABQ2GDQ7_9DEIO</name>
<comment type="caution">
    <text evidence="1">The sequence shown here is derived from an EMBL/GenBank/DDBJ whole genome shotgun (WGS) entry which is preliminary data.</text>
</comment>
<protein>
    <submittedName>
        <fullName evidence="1">Uncharacterized protein</fullName>
    </submittedName>
</protein>